<sequence>MPTDQTRLPLSNRIDKVAPSATLAVDMKAKAMKAQGIDIIGFGVGEPNFATPEAIVEAAAAAVVNPANYKYSPTPGLPELRQAIASKTLRDSGYEVEPEQVVVTNGGKQAVYEAFQLIVNDGDEVIIPSPYWTSYPEMVKLAGGKPVEVFAGADVNYEPNLDDIEAARTDRTKAIIVTSPNNPTGAVWSERTIRDIAEWALDHNIWVISDEIYEHLTYDGVKTTHIGAAVPQIREQLIVLDGVAKTYAMPGWRVGWMVAPLAVAKAASKLQGHMTSNVNNIAQRAAIEAVSGPLDAVAMMRDAFNVRRLAIVAALNDINGVHCPMPEGAFYAFPNVEGLLNRPMGPNGTTFTTSAELAEALLEEGHVAAVPGEAFGAPGYMRFSYAVADEEITEGMRRFKEWAEA</sequence>
<dbReference type="EMBL" id="CP002915">
    <property type="protein sequence ID" value="AEK29763.1"/>
    <property type="molecule type" value="Genomic_DNA"/>
</dbReference>
<name>A0A806FHU7_BIFAN</name>
<dbReference type="InterPro" id="IPR004839">
    <property type="entry name" value="Aminotransferase_I/II_large"/>
</dbReference>
<dbReference type="Proteomes" id="UP000008394">
    <property type="component" value="Chromosome"/>
</dbReference>
<evidence type="ECO:0000256" key="2">
    <source>
        <dbReference type="ARBA" id="ARBA00007441"/>
    </source>
</evidence>
<dbReference type="InterPro" id="IPR015422">
    <property type="entry name" value="PyrdxlP-dep_Trfase_small"/>
</dbReference>
<keyword evidence="3 6" id="KW-0032">Aminotransferase</keyword>
<dbReference type="PANTHER" id="PTHR46383">
    <property type="entry name" value="ASPARTATE AMINOTRANSFERASE"/>
    <property type="match status" value="1"/>
</dbReference>
<comment type="similarity">
    <text evidence="2 6">Belongs to the class-I pyridoxal-phosphate-dependent aminotransferase family.</text>
</comment>
<dbReference type="RefSeq" id="WP_004268429.1">
    <property type="nucleotide sequence ID" value="NC_017215.1"/>
</dbReference>
<dbReference type="EC" id="2.6.1.-" evidence="6"/>
<dbReference type="SUPFAM" id="SSF53383">
    <property type="entry name" value="PLP-dependent transferases"/>
    <property type="match status" value="1"/>
</dbReference>
<reference evidence="8 9" key="1">
    <citation type="journal article" date="2011" name="J. Bacteriol.">
        <title>Genome Sequence of the Probiotic Strain Bifidobacterium animalis subsp. lactis CNCM I-2494.</title>
        <authorList>
            <person name="Chervaux C."/>
            <person name="Grimaldi C."/>
            <person name="Bolotin A."/>
            <person name="Quinquis B."/>
            <person name="Legrain-Raspaud S."/>
            <person name="van Hylckama Vlieg J.E."/>
            <person name="Denariaz G."/>
            <person name="Smokvina T."/>
        </authorList>
    </citation>
    <scope>NUCLEOTIDE SEQUENCE [LARGE SCALE GENOMIC DNA]</scope>
    <source>
        <strain evidence="8 9">CNCM I-2494</strain>
    </source>
</reference>
<evidence type="ECO:0000313" key="9">
    <source>
        <dbReference type="Proteomes" id="UP000008394"/>
    </source>
</evidence>
<dbReference type="PANTHER" id="PTHR46383:SF1">
    <property type="entry name" value="ASPARTATE AMINOTRANSFERASE"/>
    <property type="match status" value="1"/>
</dbReference>
<dbReference type="AlphaFoldDB" id="A0A806FHU7"/>
<proteinExistence type="inferred from homology"/>
<dbReference type="InterPro" id="IPR015421">
    <property type="entry name" value="PyrdxlP-dep_Trfase_major"/>
</dbReference>
<dbReference type="PROSITE" id="PS00105">
    <property type="entry name" value="AA_TRANSFER_CLASS_1"/>
    <property type="match status" value="1"/>
</dbReference>
<dbReference type="InterPro" id="IPR050596">
    <property type="entry name" value="AspAT/PAT-like"/>
</dbReference>
<evidence type="ECO:0000256" key="1">
    <source>
        <dbReference type="ARBA" id="ARBA00001933"/>
    </source>
</evidence>
<dbReference type="FunFam" id="3.40.640.10:FF:000033">
    <property type="entry name" value="Aspartate aminotransferase"/>
    <property type="match status" value="1"/>
</dbReference>
<protein>
    <recommendedName>
        <fullName evidence="6">Aminotransferase</fullName>
        <ecNumber evidence="6">2.6.1.-</ecNumber>
    </recommendedName>
</protein>
<gene>
    <name evidence="8" type="ORF">BALAC2494_00822</name>
</gene>
<feature type="domain" description="Aminotransferase class I/classII large" evidence="7">
    <location>
        <begin position="38"/>
        <end position="398"/>
    </location>
</feature>
<evidence type="ECO:0000313" key="8">
    <source>
        <dbReference type="EMBL" id="AEK29763.1"/>
    </source>
</evidence>
<dbReference type="InterPro" id="IPR015424">
    <property type="entry name" value="PyrdxlP-dep_Trfase"/>
</dbReference>
<evidence type="ECO:0000256" key="5">
    <source>
        <dbReference type="ARBA" id="ARBA00022898"/>
    </source>
</evidence>
<dbReference type="Gene3D" id="3.90.1150.10">
    <property type="entry name" value="Aspartate Aminotransferase, domain 1"/>
    <property type="match status" value="1"/>
</dbReference>
<keyword evidence="4 6" id="KW-0808">Transferase</keyword>
<evidence type="ECO:0000256" key="6">
    <source>
        <dbReference type="RuleBase" id="RU000481"/>
    </source>
</evidence>
<evidence type="ECO:0000256" key="4">
    <source>
        <dbReference type="ARBA" id="ARBA00022679"/>
    </source>
</evidence>
<evidence type="ECO:0000259" key="7">
    <source>
        <dbReference type="Pfam" id="PF00155"/>
    </source>
</evidence>
<dbReference type="GO" id="GO:0030170">
    <property type="term" value="F:pyridoxal phosphate binding"/>
    <property type="evidence" value="ECO:0007669"/>
    <property type="project" value="InterPro"/>
</dbReference>
<dbReference type="GO" id="GO:0008483">
    <property type="term" value="F:transaminase activity"/>
    <property type="evidence" value="ECO:0007669"/>
    <property type="project" value="UniProtKB-KW"/>
</dbReference>
<dbReference type="Pfam" id="PF00155">
    <property type="entry name" value="Aminotran_1_2"/>
    <property type="match status" value="1"/>
</dbReference>
<accession>A0A806FHU7</accession>
<dbReference type="CDD" id="cd00609">
    <property type="entry name" value="AAT_like"/>
    <property type="match status" value="1"/>
</dbReference>
<organism evidence="8 9">
    <name type="scientific">Bifidobacterium animalis subsp. lactis CNCM I-2494</name>
    <dbReference type="NCBI Taxonomy" id="1042403"/>
    <lineage>
        <taxon>Bacteria</taxon>
        <taxon>Bacillati</taxon>
        <taxon>Actinomycetota</taxon>
        <taxon>Actinomycetes</taxon>
        <taxon>Bifidobacteriales</taxon>
        <taxon>Bifidobacteriaceae</taxon>
        <taxon>Bifidobacterium</taxon>
    </lineage>
</organism>
<dbReference type="Gene3D" id="3.40.640.10">
    <property type="entry name" value="Type I PLP-dependent aspartate aminotransferase-like (Major domain)"/>
    <property type="match status" value="1"/>
</dbReference>
<dbReference type="KEGG" id="bnm:BALAC2494_00822"/>
<comment type="cofactor">
    <cofactor evidence="1 6">
        <name>pyridoxal 5'-phosphate</name>
        <dbReference type="ChEBI" id="CHEBI:597326"/>
    </cofactor>
</comment>
<dbReference type="GO" id="GO:0006520">
    <property type="term" value="P:amino acid metabolic process"/>
    <property type="evidence" value="ECO:0007669"/>
    <property type="project" value="InterPro"/>
</dbReference>
<keyword evidence="5" id="KW-0663">Pyridoxal phosphate</keyword>
<dbReference type="GeneID" id="29696472"/>
<evidence type="ECO:0000256" key="3">
    <source>
        <dbReference type="ARBA" id="ARBA00022576"/>
    </source>
</evidence>
<dbReference type="InterPro" id="IPR004838">
    <property type="entry name" value="NHTrfase_class1_PyrdxlP-BS"/>
</dbReference>